<protein>
    <recommendedName>
        <fullName evidence="4">Lipoprotein</fullName>
    </recommendedName>
</protein>
<sequence>MRSTRAASRFRRLSRATLLCVALSLPASAAEPDDLPGVTTPTHQKLRKKAPELQRKVMGVLDGIKQTPQLADPRGVSVRSGLVIKSHPELGVTSAEATILLLPIRKSDRDTVVDKKTGRYHGVGEGNTIEIKVNDLERLKINTTQPDAIFYEPPQVGSHQGLPLYQVGGATPILVLTAKDRQLWRRITAKEYLERVIREGGPDGEAAKKQLGELAPGAGDKPACVPTRRGESVGSCQDSDPTYLVKLNTGYFNTKKPDAIQLVTVRLGAASHTRPSESYFKEHPRDPLTQAAKAYEQYDWKQLAALVE</sequence>
<keyword evidence="1" id="KW-0732">Signal</keyword>
<feature type="signal peptide" evidence="1">
    <location>
        <begin position="1"/>
        <end position="29"/>
    </location>
</feature>
<accession>A0A084SZJ8</accession>
<dbReference type="EMBL" id="JPMI01000035">
    <property type="protein sequence ID" value="KFA93883.1"/>
    <property type="molecule type" value="Genomic_DNA"/>
</dbReference>
<comment type="caution">
    <text evidence="2">The sequence shown here is derived from an EMBL/GenBank/DDBJ whole genome shotgun (WGS) entry which is preliminary data.</text>
</comment>
<evidence type="ECO:0000313" key="2">
    <source>
        <dbReference type="EMBL" id="KFA93883.1"/>
    </source>
</evidence>
<evidence type="ECO:0008006" key="4">
    <source>
        <dbReference type="Google" id="ProtNLM"/>
    </source>
</evidence>
<organism evidence="2 3">
    <name type="scientific">Archangium violaceum Cb vi76</name>
    <dbReference type="NCBI Taxonomy" id="1406225"/>
    <lineage>
        <taxon>Bacteria</taxon>
        <taxon>Pseudomonadati</taxon>
        <taxon>Myxococcota</taxon>
        <taxon>Myxococcia</taxon>
        <taxon>Myxococcales</taxon>
        <taxon>Cystobacterineae</taxon>
        <taxon>Archangiaceae</taxon>
        <taxon>Archangium</taxon>
    </lineage>
</organism>
<name>A0A084SZJ8_9BACT</name>
<reference evidence="2 3" key="1">
    <citation type="submission" date="2014-07" db="EMBL/GenBank/DDBJ databases">
        <title>Draft Genome Sequence of Gephyronic Acid Producer, Cystobacter violaceus Strain Cb vi76.</title>
        <authorList>
            <person name="Stevens D.C."/>
            <person name="Young J."/>
            <person name="Carmichael R."/>
            <person name="Tan J."/>
            <person name="Taylor R.E."/>
        </authorList>
    </citation>
    <scope>NUCLEOTIDE SEQUENCE [LARGE SCALE GENOMIC DNA]</scope>
    <source>
        <strain evidence="2 3">Cb vi76</strain>
    </source>
</reference>
<proteinExistence type="predicted"/>
<evidence type="ECO:0000256" key="1">
    <source>
        <dbReference type="SAM" id="SignalP"/>
    </source>
</evidence>
<evidence type="ECO:0000313" key="3">
    <source>
        <dbReference type="Proteomes" id="UP000028547"/>
    </source>
</evidence>
<feature type="chain" id="PRO_5001782186" description="Lipoprotein" evidence="1">
    <location>
        <begin position="30"/>
        <end position="308"/>
    </location>
</feature>
<dbReference type="Proteomes" id="UP000028547">
    <property type="component" value="Unassembled WGS sequence"/>
</dbReference>
<gene>
    <name evidence="2" type="ORF">Q664_06335</name>
</gene>
<dbReference type="RefSeq" id="WP_043390880.1">
    <property type="nucleotide sequence ID" value="NZ_JPMI01000035.1"/>
</dbReference>
<dbReference type="AlphaFoldDB" id="A0A084SZJ8"/>